<dbReference type="KEGG" id="pje:CRM71_01825"/>
<feature type="chain" id="PRO_5043556939" evidence="2">
    <location>
        <begin position="23"/>
        <end position="208"/>
    </location>
</feature>
<dbReference type="RefSeq" id="WP_089366996.1">
    <property type="nucleotide sequence ID" value="NZ_CP023863.1"/>
</dbReference>
<comment type="caution">
    <text evidence="3">The sequence shown here is derived from an EMBL/GenBank/DDBJ whole genome shotgun (WGS) entry which is preliminary data.</text>
</comment>
<protein>
    <submittedName>
        <fullName evidence="3">Uncharacterized protein</fullName>
    </submittedName>
</protein>
<evidence type="ECO:0000256" key="1">
    <source>
        <dbReference type="SAM" id="MobiDB-lite"/>
    </source>
</evidence>
<dbReference type="Proteomes" id="UP000198427">
    <property type="component" value="Unassembled WGS sequence"/>
</dbReference>
<dbReference type="PROSITE" id="PS51257">
    <property type="entry name" value="PROKAR_LIPOPROTEIN"/>
    <property type="match status" value="1"/>
</dbReference>
<gene>
    <name evidence="3" type="ORF">SAMN06265364_13452</name>
</gene>
<feature type="signal peptide" evidence="2">
    <location>
        <begin position="1"/>
        <end position="22"/>
    </location>
</feature>
<evidence type="ECO:0000313" key="4">
    <source>
        <dbReference type="Proteomes" id="UP000198427"/>
    </source>
</evidence>
<proteinExistence type="predicted"/>
<organism evidence="3 4">
    <name type="scientific">Prevotella jejuni</name>
    <dbReference type="NCBI Taxonomy" id="1177574"/>
    <lineage>
        <taxon>Bacteria</taxon>
        <taxon>Pseudomonadati</taxon>
        <taxon>Bacteroidota</taxon>
        <taxon>Bacteroidia</taxon>
        <taxon>Bacteroidales</taxon>
        <taxon>Prevotellaceae</taxon>
        <taxon>Prevotella</taxon>
    </lineage>
</organism>
<dbReference type="EMBL" id="FZNZ01000034">
    <property type="protein sequence ID" value="SNS06516.1"/>
    <property type="molecule type" value="Genomic_DNA"/>
</dbReference>
<keyword evidence="2" id="KW-0732">Signal</keyword>
<keyword evidence="4" id="KW-1185">Reference proteome</keyword>
<dbReference type="AlphaFoldDB" id="A0A2K9H6E0"/>
<accession>A0A2K9H6E0</accession>
<evidence type="ECO:0000256" key="2">
    <source>
        <dbReference type="SAM" id="SignalP"/>
    </source>
</evidence>
<feature type="region of interest" description="Disordered" evidence="1">
    <location>
        <begin position="170"/>
        <end position="208"/>
    </location>
</feature>
<name>A0A2K9H6E0_9BACT</name>
<reference evidence="3 4" key="1">
    <citation type="submission" date="2017-06" db="EMBL/GenBank/DDBJ databases">
        <authorList>
            <person name="Varghese N."/>
            <person name="Submissions S."/>
        </authorList>
    </citation>
    <scope>NUCLEOTIDE SEQUENCE [LARGE SCALE GENOMIC DNA]</scope>
    <source>
        <strain evidence="3 4">DSM 26989</strain>
    </source>
</reference>
<sequence>MNKTTFILITGITLLCSTTLLTTTSCSPKTPEEIRKDSIEAFHATPEGEAAATVEKYFEALKTEGLSEAASKFCTGKLAKQLESMAALLNMANGGSGYDRSDMGFESVKAATLTNYQDVAMVVLKNKKGIFTAMLILQEDGWRIFSIEPNDMTGFKNMIFQDKLSDSYDVYPTDGEDPDGGASAARQLEEDMNQDFNDTYDNTDSYSE</sequence>
<feature type="compositionally biased region" description="Polar residues" evidence="1">
    <location>
        <begin position="194"/>
        <end position="208"/>
    </location>
</feature>
<evidence type="ECO:0000313" key="3">
    <source>
        <dbReference type="EMBL" id="SNS06516.1"/>
    </source>
</evidence>
<dbReference type="GeneID" id="94028178"/>